<dbReference type="PROSITE" id="PS51318">
    <property type="entry name" value="TAT"/>
    <property type="match status" value="1"/>
</dbReference>
<dbReference type="InterPro" id="IPR006311">
    <property type="entry name" value="TAT_signal"/>
</dbReference>
<dbReference type="InterPro" id="IPR014177">
    <property type="entry name" value="Formate_DH_TAT-contain"/>
</dbReference>
<sequence length="81" mass="8719">MTEKRMPPGDANTATAIKRRSLLQGMSGVAAAVFGASVARADAMAQPVLTKTAAEPKVDATQQTGYHLTEHIRAYYRTTRL</sequence>
<gene>
    <name evidence="1" type="ORF">J0I24_11040</name>
</gene>
<protein>
    <recommendedName>
        <fullName evidence="3">Formate dehydrogenase region TAT target</fullName>
    </recommendedName>
</protein>
<dbReference type="EMBL" id="JAFKMR010000021">
    <property type="protein sequence ID" value="MBN8744826.1"/>
    <property type="molecule type" value="Genomic_DNA"/>
</dbReference>
<comment type="caution">
    <text evidence="1">The sequence shown here is derived from an EMBL/GenBank/DDBJ whole genome shotgun (WGS) entry which is preliminary data.</text>
</comment>
<dbReference type="RefSeq" id="WP_276730882.1">
    <property type="nucleotide sequence ID" value="NZ_JAFKMR010000021.1"/>
</dbReference>
<proteinExistence type="predicted"/>
<accession>A0A8I1MYE6</accession>
<dbReference type="AlphaFoldDB" id="A0A8I1MYE6"/>
<evidence type="ECO:0008006" key="3">
    <source>
        <dbReference type="Google" id="ProtNLM"/>
    </source>
</evidence>
<evidence type="ECO:0000313" key="2">
    <source>
        <dbReference type="Proteomes" id="UP000664800"/>
    </source>
</evidence>
<dbReference type="Proteomes" id="UP000664800">
    <property type="component" value="Unassembled WGS sequence"/>
</dbReference>
<reference evidence="1" key="1">
    <citation type="submission" date="2021-02" db="EMBL/GenBank/DDBJ databases">
        <title>Thiocyanate and organic carbon inputs drive convergent selection for specific autotrophic Afipia and Thiobacillus strains within complex microbiomes.</title>
        <authorList>
            <person name="Huddy R.J."/>
            <person name="Sachdeva R."/>
            <person name="Kadzinga F."/>
            <person name="Kantor R.S."/>
            <person name="Harrison S.T.L."/>
            <person name="Banfield J.F."/>
        </authorList>
    </citation>
    <scope>NUCLEOTIDE SEQUENCE</scope>
    <source>
        <strain evidence="1">SCN18_13_7_16_R3_B_64_19</strain>
    </source>
</reference>
<dbReference type="PIRSF" id="PIRSF036704">
    <property type="entry name" value="UCP036704"/>
    <property type="match status" value="1"/>
</dbReference>
<organism evidence="1 2">
    <name type="scientific">Thiomonas arsenitoxydans (strain DSM 22701 / CIP 110005 / 3As)</name>
    <dbReference type="NCBI Taxonomy" id="426114"/>
    <lineage>
        <taxon>Bacteria</taxon>
        <taxon>Pseudomonadati</taxon>
        <taxon>Pseudomonadota</taxon>
        <taxon>Betaproteobacteria</taxon>
        <taxon>Burkholderiales</taxon>
        <taxon>Thiomonas</taxon>
    </lineage>
</organism>
<evidence type="ECO:0000313" key="1">
    <source>
        <dbReference type="EMBL" id="MBN8744826.1"/>
    </source>
</evidence>
<name>A0A8I1MYE6_THIA3</name>